<dbReference type="Proteomes" id="UP001530400">
    <property type="component" value="Unassembled WGS sequence"/>
</dbReference>
<reference evidence="2 3" key="1">
    <citation type="submission" date="2024-10" db="EMBL/GenBank/DDBJ databases">
        <title>Updated reference genomes for cyclostephanoid diatoms.</title>
        <authorList>
            <person name="Roberts W.R."/>
            <person name="Alverson A.J."/>
        </authorList>
    </citation>
    <scope>NUCLEOTIDE SEQUENCE [LARGE SCALE GENOMIC DNA]</scope>
    <source>
        <strain evidence="2 3">AJA010-31</strain>
    </source>
</reference>
<feature type="transmembrane region" description="Helical" evidence="1">
    <location>
        <begin position="98"/>
        <end position="119"/>
    </location>
</feature>
<evidence type="ECO:0000313" key="2">
    <source>
        <dbReference type="EMBL" id="KAL3801909.1"/>
    </source>
</evidence>
<feature type="transmembrane region" description="Helical" evidence="1">
    <location>
        <begin position="126"/>
        <end position="145"/>
    </location>
</feature>
<protein>
    <recommendedName>
        <fullName evidence="4">EamA domain-containing protein</fullName>
    </recommendedName>
</protein>
<feature type="transmembrane region" description="Helical" evidence="1">
    <location>
        <begin position="280"/>
        <end position="301"/>
    </location>
</feature>
<feature type="transmembrane region" description="Helical" evidence="1">
    <location>
        <begin position="184"/>
        <end position="206"/>
    </location>
</feature>
<keyword evidence="1" id="KW-0472">Membrane</keyword>
<accession>A0ABD3QN88</accession>
<gene>
    <name evidence="2" type="ORF">ACHAWO_010681</name>
</gene>
<dbReference type="AlphaFoldDB" id="A0ABD3QN88"/>
<comment type="caution">
    <text evidence="2">The sequence shown here is derived from an EMBL/GenBank/DDBJ whole genome shotgun (WGS) entry which is preliminary data.</text>
</comment>
<feature type="transmembrane region" description="Helical" evidence="1">
    <location>
        <begin position="7"/>
        <end position="27"/>
    </location>
</feature>
<feature type="transmembrane region" description="Helical" evidence="1">
    <location>
        <begin position="157"/>
        <end position="177"/>
    </location>
</feature>
<proteinExistence type="predicted"/>
<evidence type="ECO:0000313" key="3">
    <source>
        <dbReference type="Proteomes" id="UP001530400"/>
    </source>
</evidence>
<evidence type="ECO:0000256" key="1">
    <source>
        <dbReference type="SAM" id="Phobius"/>
    </source>
</evidence>
<organism evidence="2 3">
    <name type="scientific">Cyclotella atomus</name>
    <dbReference type="NCBI Taxonomy" id="382360"/>
    <lineage>
        <taxon>Eukaryota</taxon>
        <taxon>Sar</taxon>
        <taxon>Stramenopiles</taxon>
        <taxon>Ochrophyta</taxon>
        <taxon>Bacillariophyta</taxon>
        <taxon>Coscinodiscophyceae</taxon>
        <taxon>Thalassiosirophycidae</taxon>
        <taxon>Stephanodiscales</taxon>
        <taxon>Stephanodiscaceae</taxon>
        <taxon>Cyclotella</taxon>
    </lineage>
</organism>
<dbReference type="EMBL" id="JALLPJ020000118">
    <property type="protein sequence ID" value="KAL3801909.1"/>
    <property type="molecule type" value="Genomic_DNA"/>
</dbReference>
<dbReference type="PANTHER" id="PTHR22911">
    <property type="entry name" value="ACYL-MALONYL CONDENSING ENZYME-RELATED"/>
    <property type="match status" value="1"/>
</dbReference>
<keyword evidence="1" id="KW-0812">Transmembrane</keyword>
<feature type="transmembrane region" description="Helical" evidence="1">
    <location>
        <begin position="221"/>
        <end position="242"/>
    </location>
</feature>
<feature type="transmembrane region" description="Helical" evidence="1">
    <location>
        <begin position="73"/>
        <end position="92"/>
    </location>
</feature>
<name>A0ABD3QN88_9STRA</name>
<feature type="transmembrane region" description="Helical" evidence="1">
    <location>
        <begin position="254"/>
        <end position="274"/>
    </location>
</feature>
<dbReference type="PANTHER" id="PTHR22911:SF79">
    <property type="entry name" value="MOBA-LIKE NTP TRANSFERASE DOMAIN-CONTAINING PROTEIN"/>
    <property type="match status" value="1"/>
</dbReference>
<feature type="transmembrane region" description="Helical" evidence="1">
    <location>
        <begin position="39"/>
        <end position="61"/>
    </location>
</feature>
<keyword evidence="1" id="KW-1133">Transmembrane helix</keyword>
<keyword evidence="3" id="KW-1185">Reference proteome</keyword>
<sequence>MNDRTKGLGIALFGVVCVSPDALLVRFLSTHGSDPWTIIFWKLLLSILLSATYAIYEAGGVKKLIHTISSGRGFYCAVVPVQSVIDIGYTLSFVYTSAAVALLLINLNPLWGAIIGKIILKDALPLRTYIAMILAFGCMLIIFVPELVSEEERSTKSLTGNVISLFTGFLMAVYLSIVRKAGQYDISLVGGTPLGAFSSTIISAIITRGRVLPSLFWDTDLWKFWLAVVAQGIGIGIVFVAMSIAPRFITAPEIGLCLLLEAVLGPLFVFFAYNDVPSKWTLIGGSLLLLILAAHESMPLFERSKEVYRTMSKRFSTKLSDGIAQDVETTIELSKTNGDAQYREKNDVAEDFVAEEDSFRLNEMSCDK</sequence>
<evidence type="ECO:0008006" key="4">
    <source>
        <dbReference type="Google" id="ProtNLM"/>
    </source>
</evidence>